<dbReference type="InterPro" id="IPR036864">
    <property type="entry name" value="Zn2-C6_fun-type_DNA-bd_sf"/>
</dbReference>
<keyword evidence="4" id="KW-1185">Reference proteome</keyword>
<evidence type="ECO:0000313" key="4">
    <source>
        <dbReference type="Proteomes" id="UP001215598"/>
    </source>
</evidence>
<protein>
    <recommendedName>
        <fullName evidence="2">Zn(2)-C6 fungal-type domain-containing protein</fullName>
    </recommendedName>
</protein>
<dbReference type="GO" id="GO:0008270">
    <property type="term" value="F:zinc ion binding"/>
    <property type="evidence" value="ECO:0007669"/>
    <property type="project" value="InterPro"/>
</dbReference>
<evidence type="ECO:0000313" key="3">
    <source>
        <dbReference type="EMBL" id="KAJ7762951.1"/>
    </source>
</evidence>
<dbReference type="GO" id="GO:0000981">
    <property type="term" value="F:DNA-binding transcription factor activity, RNA polymerase II-specific"/>
    <property type="evidence" value="ECO:0007669"/>
    <property type="project" value="InterPro"/>
</dbReference>
<dbReference type="InterPro" id="IPR001138">
    <property type="entry name" value="Zn2Cys6_DnaBD"/>
</dbReference>
<dbReference type="CDD" id="cd00067">
    <property type="entry name" value="GAL4"/>
    <property type="match status" value="1"/>
</dbReference>
<comment type="caution">
    <text evidence="3">The sequence shown here is derived from an EMBL/GenBank/DDBJ whole genome shotgun (WGS) entry which is preliminary data.</text>
</comment>
<dbReference type="PROSITE" id="PS50048">
    <property type="entry name" value="ZN2_CY6_FUNGAL_2"/>
    <property type="match status" value="1"/>
</dbReference>
<organism evidence="3 4">
    <name type="scientific">Mycena metata</name>
    <dbReference type="NCBI Taxonomy" id="1033252"/>
    <lineage>
        <taxon>Eukaryota</taxon>
        <taxon>Fungi</taxon>
        <taxon>Dikarya</taxon>
        <taxon>Basidiomycota</taxon>
        <taxon>Agaricomycotina</taxon>
        <taxon>Agaricomycetes</taxon>
        <taxon>Agaricomycetidae</taxon>
        <taxon>Agaricales</taxon>
        <taxon>Marasmiineae</taxon>
        <taxon>Mycenaceae</taxon>
        <taxon>Mycena</taxon>
    </lineage>
</organism>
<accession>A0AAD7JGI2</accession>
<sequence>MTTEPTKPVKPPACDRCKARRVLCHPRLDGAPCPRCAEKNTVCTTTPIRRGRPKGVPNKTRPPQLGQATSSTTSSGGSRQGSSTKDSDSPSDSIIILRPGSHLDSDFIAQCFEGEFLTPFNHPLIGATSIREDLRAASFQLNLLPPRTRVLALCILTVSSLISFHPSVLGPGRRPKSLGDLDFFSSDAELRACGVRRAAIFHALHAEAGQAAREADVVLEPSHENAASCYLLDLLDRTNLCRLSRPWAGAYISHVRALAPLWRTTTRLGPAEAALWGSFLMAEALTSTEYRLPILITRHDQLLLTGTDAPTLDALLALLTAAEEPGLYLLWPALQPYMFHVTSLARQLYETINGDFARLKPLSEPTVINFLSTLSTLHSILSILLDLVATSIAAIDAALTLMPARGDSPTIDSMARACAVGAVVGFAGLILPFYRELALAERLRTDPRARARMRLFCEQARGFAVDTVHDLARVVRWLPGVQFPPTSYRVLYAWAEFALECQPEDVGDLEAVTTELKLMAYSLDIYADPRVVTLIDRVDAYIAAKSTGGPSSSQAMPDPFDLFMNMSGGQGMDVRDSFDPKQLAELFHAGEYTWLDLQPEGEDGMVGMMPG</sequence>
<dbReference type="PROSITE" id="PS00463">
    <property type="entry name" value="ZN2_CY6_FUNGAL_1"/>
    <property type="match status" value="1"/>
</dbReference>
<name>A0AAD7JGI2_9AGAR</name>
<reference evidence="3" key="1">
    <citation type="submission" date="2023-03" db="EMBL/GenBank/DDBJ databases">
        <title>Massive genome expansion in bonnet fungi (Mycena s.s.) driven by repeated elements and novel gene families across ecological guilds.</title>
        <authorList>
            <consortium name="Lawrence Berkeley National Laboratory"/>
            <person name="Harder C.B."/>
            <person name="Miyauchi S."/>
            <person name="Viragh M."/>
            <person name="Kuo A."/>
            <person name="Thoen E."/>
            <person name="Andreopoulos B."/>
            <person name="Lu D."/>
            <person name="Skrede I."/>
            <person name="Drula E."/>
            <person name="Henrissat B."/>
            <person name="Morin E."/>
            <person name="Kohler A."/>
            <person name="Barry K."/>
            <person name="LaButti K."/>
            <person name="Morin E."/>
            <person name="Salamov A."/>
            <person name="Lipzen A."/>
            <person name="Mereny Z."/>
            <person name="Hegedus B."/>
            <person name="Baldrian P."/>
            <person name="Stursova M."/>
            <person name="Weitz H."/>
            <person name="Taylor A."/>
            <person name="Grigoriev I.V."/>
            <person name="Nagy L.G."/>
            <person name="Martin F."/>
            <person name="Kauserud H."/>
        </authorList>
    </citation>
    <scope>NUCLEOTIDE SEQUENCE</scope>
    <source>
        <strain evidence="3">CBHHK182m</strain>
    </source>
</reference>
<dbReference type="SUPFAM" id="SSF57701">
    <property type="entry name" value="Zn2/Cys6 DNA-binding domain"/>
    <property type="match status" value="1"/>
</dbReference>
<feature type="domain" description="Zn(2)-C6 fungal-type" evidence="2">
    <location>
        <begin position="13"/>
        <end position="45"/>
    </location>
</feature>
<feature type="compositionally biased region" description="Low complexity" evidence="1">
    <location>
        <begin position="66"/>
        <end position="95"/>
    </location>
</feature>
<dbReference type="EMBL" id="JARKIB010000031">
    <property type="protein sequence ID" value="KAJ7762951.1"/>
    <property type="molecule type" value="Genomic_DNA"/>
</dbReference>
<feature type="region of interest" description="Disordered" evidence="1">
    <location>
        <begin position="44"/>
        <end position="95"/>
    </location>
</feature>
<evidence type="ECO:0000259" key="2">
    <source>
        <dbReference type="PROSITE" id="PS50048"/>
    </source>
</evidence>
<proteinExistence type="predicted"/>
<dbReference type="Proteomes" id="UP001215598">
    <property type="component" value="Unassembled WGS sequence"/>
</dbReference>
<gene>
    <name evidence="3" type="ORF">B0H16DRAFT_1528271</name>
</gene>
<evidence type="ECO:0000256" key="1">
    <source>
        <dbReference type="SAM" id="MobiDB-lite"/>
    </source>
</evidence>
<dbReference type="AlphaFoldDB" id="A0AAD7JGI2"/>